<dbReference type="AlphaFoldDB" id="A0A0R2D5K8"/>
<evidence type="ECO:0000259" key="1">
    <source>
        <dbReference type="Pfam" id="PF13460"/>
    </source>
</evidence>
<dbReference type="Pfam" id="PF13460">
    <property type="entry name" value="NAD_binding_10"/>
    <property type="match status" value="1"/>
</dbReference>
<dbReference type="EMBL" id="AYZD01000004">
    <property type="protein sequence ID" value="KRM97268.1"/>
    <property type="molecule type" value="Genomic_DNA"/>
</dbReference>
<name>A0A0R2D5K8_9LACO</name>
<dbReference type="Gene3D" id="3.40.50.720">
    <property type="entry name" value="NAD(P)-binding Rossmann-like Domain"/>
    <property type="match status" value="1"/>
</dbReference>
<dbReference type="PANTHER" id="PTHR15020:SF50">
    <property type="entry name" value="UPF0659 PROTEIN YMR090W"/>
    <property type="match status" value="1"/>
</dbReference>
<evidence type="ECO:0000313" key="3">
    <source>
        <dbReference type="Proteomes" id="UP000051015"/>
    </source>
</evidence>
<feature type="domain" description="NAD(P)-binding" evidence="1">
    <location>
        <begin position="8"/>
        <end position="194"/>
    </location>
</feature>
<dbReference type="SUPFAM" id="SSF51735">
    <property type="entry name" value="NAD(P)-binding Rossmann-fold domains"/>
    <property type="match status" value="1"/>
</dbReference>
<dbReference type="OrthoDB" id="9785372at2"/>
<keyword evidence="3" id="KW-1185">Reference proteome</keyword>
<evidence type="ECO:0000313" key="2">
    <source>
        <dbReference type="EMBL" id="KRM97268.1"/>
    </source>
</evidence>
<dbReference type="RefSeq" id="WP_057875195.1">
    <property type="nucleotide sequence ID" value="NZ_AYZD01000004.1"/>
</dbReference>
<dbReference type="PANTHER" id="PTHR15020">
    <property type="entry name" value="FLAVIN REDUCTASE-RELATED"/>
    <property type="match status" value="1"/>
</dbReference>
<dbReference type="PATRIC" id="fig|1423725.3.peg.1962"/>
<dbReference type="Proteomes" id="UP000051015">
    <property type="component" value="Unassembled WGS sequence"/>
</dbReference>
<proteinExistence type="predicted"/>
<dbReference type="InterPro" id="IPR016040">
    <property type="entry name" value="NAD(P)-bd_dom"/>
</dbReference>
<reference evidence="2 3" key="1">
    <citation type="journal article" date="2015" name="Genome Announc.">
        <title>Expanding the biotechnology potential of lactobacilli through comparative genomics of 213 strains and associated genera.</title>
        <authorList>
            <person name="Sun Z."/>
            <person name="Harris H.M."/>
            <person name="McCann A."/>
            <person name="Guo C."/>
            <person name="Argimon S."/>
            <person name="Zhang W."/>
            <person name="Yang X."/>
            <person name="Jeffery I.B."/>
            <person name="Cooney J.C."/>
            <person name="Kagawa T.F."/>
            <person name="Liu W."/>
            <person name="Song Y."/>
            <person name="Salvetti E."/>
            <person name="Wrobel A."/>
            <person name="Rasinkangas P."/>
            <person name="Parkhill J."/>
            <person name="Rea M.C."/>
            <person name="O'Sullivan O."/>
            <person name="Ritari J."/>
            <person name="Douillard F.P."/>
            <person name="Paul Ross R."/>
            <person name="Yang R."/>
            <person name="Briner A.E."/>
            <person name="Felis G.E."/>
            <person name="de Vos W.M."/>
            <person name="Barrangou R."/>
            <person name="Klaenhammer T.R."/>
            <person name="Caufield P.W."/>
            <person name="Cui Y."/>
            <person name="Zhang H."/>
            <person name="O'Toole P.W."/>
        </authorList>
    </citation>
    <scope>NUCLEOTIDE SEQUENCE [LARGE SCALE GENOMIC DNA]</scope>
    <source>
        <strain evidence="2 3">DSM 21051</strain>
    </source>
</reference>
<dbReference type="STRING" id="1423725.FC19_GL001912"/>
<sequence>MNSVFIIGAHGQIGQILVHKLVKKGFEVFAGIRNTEQAKVFPTDELVHPVHFDLNDSVEEMAKCFRQTGADAIVFSAGSGGKTGDDQTLIIDLDGAVKSMEAAQKARIKRYVMVSSVGSNKPDLWDESGLKPYLIAKHYADKELQQTKLDYTILRPGMLKNSSGTGTITVNPEREERISIPREDVAETIATVVGNQSTIRKSYTIGSGNTPIPKAF</sequence>
<protein>
    <recommendedName>
        <fullName evidence="1">NAD(P)-binding domain-containing protein</fullName>
    </recommendedName>
</protein>
<dbReference type="CDD" id="cd05243">
    <property type="entry name" value="SDR_a5"/>
    <property type="match status" value="1"/>
</dbReference>
<comment type="caution">
    <text evidence="2">The sequence shown here is derived from an EMBL/GenBank/DDBJ whole genome shotgun (WGS) entry which is preliminary data.</text>
</comment>
<gene>
    <name evidence="2" type="ORF">FC19_GL001912</name>
</gene>
<dbReference type="InterPro" id="IPR036291">
    <property type="entry name" value="NAD(P)-bd_dom_sf"/>
</dbReference>
<organism evidence="2 3">
    <name type="scientific">Liquorilactobacillus aquaticus DSM 21051</name>
    <dbReference type="NCBI Taxonomy" id="1423725"/>
    <lineage>
        <taxon>Bacteria</taxon>
        <taxon>Bacillati</taxon>
        <taxon>Bacillota</taxon>
        <taxon>Bacilli</taxon>
        <taxon>Lactobacillales</taxon>
        <taxon>Lactobacillaceae</taxon>
        <taxon>Liquorilactobacillus</taxon>
    </lineage>
</organism>
<accession>A0A0R2D5K8</accession>